<dbReference type="Proteomes" id="UP000682713">
    <property type="component" value="Unassembled WGS sequence"/>
</dbReference>
<name>A0A942TTH7_9BACI</name>
<keyword evidence="1" id="KW-0472">Membrane</keyword>
<evidence type="ECO:0000313" key="2">
    <source>
        <dbReference type="EMBL" id="MBS4201922.1"/>
    </source>
</evidence>
<dbReference type="Pfam" id="PF06570">
    <property type="entry name" value="DUF1129"/>
    <property type="match status" value="1"/>
</dbReference>
<keyword evidence="3" id="KW-1185">Reference proteome</keyword>
<dbReference type="AlphaFoldDB" id="A0A942TTH7"/>
<sequence>MNVKKLIAENNRKRELLTPENEAYYSDMLIYIRLQMALSEQQSEEVLMEMLDHLLEGQEEGKTAKDIFGDNPKAFADEIIEQLPKEKKRAVIPFIAGIVANIVSWILMIRGILFLVLSQFTEVKTEVYPIAVVAVAFVISCFVCITIWFILRLVKNSLFQEKRNTKMDMLKAGLVGAVGMGVVLAATLFIPEVGPSFNFSWWASFIAGGILWIILFITKKLGGK</sequence>
<organism evidence="2 3">
    <name type="scientific">Lederbergia citrisecunda</name>
    <dbReference type="NCBI Taxonomy" id="2833583"/>
    <lineage>
        <taxon>Bacteria</taxon>
        <taxon>Bacillati</taxon>
        <taxon>Bacillota</taxon>
        <taxon>Bacilli</taxon>
        <taxon>Bacillales</taxon>
        <taxon>Bacillaceae</taxon>
        <taxon>Lederbergia</taxon>
    </lineage>
</organism>
<accession>A0A942TTH7</accession>
<proteinExistence type="predicted"/>
<dbReference type="PANTHER" id="PTHR41307:SF1">
    <property type="entry name" value="MEMBRANE PROTEIN"/>
    <property type="match status" value="1"/>
</dbReference>
<comment type="caution">
    <text evidence="2">The sequence shown here is derived from an EMBL/GenBank/DDBJ whole genome shotgun (WGS) entry which is preliminary data.</text>
</comment>
<dbReference type="RefSeq" id="WP_213112350.1">
    <property type="nucleotide sequence ID" value="NZ_JAGYPJ010000001.1"/>
</dbReference>
<dbReference type="InterPro" id="IPR009214">
    <property type="entry name" value="DUF1129"/>
</dbReference>
<feature type="transmembrane region" description="Helical" evidence="1">
    <location>
        <begin position="128"/>
        <end position="151"/>
    </location>
</feature>
<keyword evidence="1" id="KW-0812">Transmembrane</keyword>
<keyword evidence="1" id="KW-1133">Transmembrane helix</keyword>
<reference evidence="2 3" key="1">
    <citation type="submission" date="2021-05" db="EMBL/GenBank/DDBJ databases">
        <title>Novel Bacillus species.</title>
        <authorList>
            <person name="Liu G."/>
        </authorList>
    </citation>
    <scope>NUCLEOTIDE SEQUENCE [LARGE SCALE GENOMIC DNA]</scope>
    <source>
        <strain evidence="2 3">FJAT-49732</strain>
    </source>
</reference>
<gene>
    <name evidence="2" type="ORF">KHA93_20150</name>
</gene>
<feature type="transmembrane region" description="Helical" evidence="1">
    <location>
        <begin position="172"/>
        <end position="193"/>
    </location>
</feature>
<dbReference type="EMBL" id="JAGYPJ010000001">
    <property type="protein sequence ID" value="MBS4201922.1"/>
    <property type="molecule type" value="Genomic_DNA"/>
</dbReference>
<evidence type="ECO:0000256" key="1">
    <source>
        <dbReference type="SAM" id="Phobius"/>
    </source>
</evidence>
<feature type="transmembrane region" description="Helical" evidence="1">
    <location>
        <begin position="91"/>
        <end position="116"/>
    </location>
</feature>
<evidence type="ECO:0000313" key="3">
    <source>
        <dbReference type="Proteomes" id="UP000682713"/>
    </source>
</evidence>
<dbReference type="Gene3D" id="1.10.1900.10">
    <property type="entry name" value="c-terminal domain of poly(a) binding protein"/>
    <property type="match status" value="1"/>
</dbReference>
<dbReference type="SUPFAM" id="SSF158560">
    <property type="entry name" value="BH3980-like"/>
    <property type="match status" value="1"/>
</dbReference>
<protein>
    <submittedName>
        <fullName evidence="2">DUF1129 family protein</fullName>
    </submittedName>
</protein>
<dbReference type="PANTHER" id="PTHR41307">
    <property type="entry name" value="MEMBRANE PROTEIN-RELATED"/>
    <property type="match status" value="1"/>
</dbReference>
<feature type="transmembrane region" description="Helical" evidence="1">
    <location>
        <begin position="199"/>
        <end position="218"/>
    </location>
</feature>